<dbReference type="Proteomes" id="UP001143856">
    <property type="component" value="Unassembled WGS sequence"/>
</dbReference>
<protein>
    <submittedName>
        <fullName evidence="1">Uncharacterized protein</fullName>
    </submittedName>
</protein>
<sequence>MPANATYRRATSRDSRPDVFGYDAHQLTQLRMMEFPWLRYRFFVCIVVAASPLVSAGNITAKDLTTDWVRPPGPTTSCFVNSLTAPTWSVESFRYEGGHTVSTVSFTLTSNAIREGLRCFGQTTGDGPKVDGDCTGEDGEHKYPAQFKFDASSLRLSIEQTWACDDNAAKVPLNENENRAHNYEVETSMRLVSAEGKLLVNQTWYCDDEGPVSPVKFYATGVVELLNLTCRARLEVEPDVADIYIPSGTPIVNGSVCFGSHFDIDGRIESRYELEPYALELPNPEAPKCTVISMDSDKQFFILDTSYVFRANWWYFEREGEPKGGFDVTIHNFVTERELGCSGFSSRLNPNGTDYDPDYWFECISLPSYPDLIRSIRVNYNSKSGILSVGMSWSCDELSPKSP</sequence>
<reference evidence="1" key="1">
    <citation type="submission" date="2022-10" db="EMBL/GenBank/DDBJ databases">
        <title>Genome Sequence of Xylaria curta.</title>
        <authorList>
            <person name="Buettner E."/>
        </authorList>
    </citation>
    <scope>NUCLEOTIDE SEQUENCE</scope>
    <source>
        <strain evidence="1">Babe10</strain>
    </source>
</reference>
<name>A0ACC1P7Q6_9PEZI</name>
<accession>A0ACC1P7Q6</accession>
<comment type="caution">
    <text evidence="1">The sequence shown here is derived from an EMBL/GenBank/DDBJ whole genome shotgun (WGS) entry which is preliminary data.</text>
</comment>
<organism evidence="1 2">
    <name type="scientific">Xylaria curta</name>
    <dbReference type="NCBI Taxonomy" id="42375"/>
    <lineage>
        <taxon>Eukaryota</taxon>
        <taxon>Fungi</taxon>
        <taxon>Dikarya</taxon>
        <taxon>Ascomycota</taxon>
        <taxon>Pezizomycotina</taxon>
        <taxon>Sordariomycetes</taxon>
        <taxon>Xylariomycetidae</taxon>
        <taxon>Xylariales</taxon>
        <taxon>Xylariaceae</taxon>
        <taxon>Xylaria</taxon>
    </lineage>
</organism>
<keyword evidence="2" id="KW-1185">Reference proteome</keyword>
<proteinExistence type="predicted"/>
<gene>
    <name evidence="1" type="ORF">NUW58_g4136</name>
</gene>
<evidence type="ECO:0000313" key="2">
    <source>
        <dbReference type="Proteomes" id="UP001143856"/>
    </source>
</evidence>
<evidence type="ECO:0000313" key="1">
    <source>
        <dbReference type="EMBL" id="KAJ2988130.1"/>
    </source>
</evidence>
<dbReference type="EMBL" id="JAPDGR010000692">
    <property type="protein sequence ID" value="KAJ2988130.1"/>
    <property type="molecule type" value="Genomic_DNA"/>
</dbReference>